<organism evidence="25 26">
    <name type="scientific">Trichechus manatus latirostris</name>
    <name type="common">Florida manatee</name>
    <dbReference type="NCBI Taxonomy" id="127582"/>
    <lineage>
        <taxon>Eukaryota</taxon>
        <taxon>Metazoa</taxon>
        <taxon>Chordata</taxon>
        <taxon>Craniata</taxon>
        <taxon>Vertebrata</taxon>
        <taxon>Euteleostomi</taxon>
        <taxon>Mammalia</taxon>
        <taxon>Eutheria</taxon>
        <taxon>Afrotheria</taxon>
        <taxon>Sirenia</taxon>
        <taxon>Trichechidae</taxon>
        <taxon>Trichechus</taxon>
    </lineage>
</organism>
<feature type="region of interest" description="Disordered" evidence="22">
    <location>
        <begin position="402"/>
        <end position="452"/>
    </location>
</feature>
<evidence type="ECO:0000256" key="10">
    <source>
        <dbReference type="ARBA" id="ARBA00022776"/>
    </source>
</evidence>
<evidence type="ECO:0000313" key="25">
    <source>
        <dbReference type="Proteomes" id="UP000248480"/>
    </source>
</evidence>
<comment type="subcellular location">
    <subcellularLocation>
        <location evidence="3">Chromosome</location>
        <location evidence="3">Centromere</location>
        <location evidence="3">Kinetochore</location>
    </subcellularLocation>
    <subcellularLocation>
        <location evidence="1">Cytoplasm</location>
        <location evidence="1">Cytoskeleton</location>
        <location evidence="1">Microtubule organizing center</location>
        <location evidence="1">Centrosome</location>
    </subcellularLocation>
    <subcellularLocation>
        <location evidence="4">Cytoplasm</location>
        <location evidence="4">Cytoskeleton</location>
        <location evidence="4">Spindle pole</location>
    </subcellularLocation>
    <subcellularLocation>
        <location evidence="2">Nucleus speckle</location>
    </subcellularLocation>
</comment>
<evidence type="ECO:0000256" key="17">
    <source>
        <dbReference type="ARBA" id="ARBA00023306"/>
    </source>
</evidence>
<evidence type="ECO:0000256" key="16">
    <source>
        <dbReference type="ARBA" id="ARBA00023242"/>
    </source>
</evidence>
<dbReference type="GO" id="GO:0010457">
    <property type="term" value="P:centriole-centriole cohesion"/>
    <property type="evidence" value="ECO:0007669"/>
    <property type="project" value="UniProtKB-ARBA"/>
</dbReference>
<keyword evidence="6" id="KW-0158">Chromosome</keyword>
<accession>A0A2Y9E1F2</accession>
<evidence type="ECO:0000259" key="23">
    <source>
        <dbReference type="Pfam" id="PF07557"/>
    </source>
</evidence>
<keyword evidence="25" id="KW-1185">Reference proteome</keyword>
<dbReference type="CTD" id="151648"/>
<evidence type="ECO:0000256" key="21">
    <source>
        <dbReference type="SAM" id="Coils"/>
    </source>
</evidence>
<evidence type="ECO:0000256" key="6">
    <source>
        <dbReference type="ARBA" id="ARBA00022454"/>
    </source>
</evidence>
<evidence type="ECO:0000256" key="2">
    <source>
        <dbReference type="ARBA" id="ARBA00004324"/>
    </source>
</evidence>
<keyword evidence="15" id="KW-0206">Cytoskeleton</keyword>
<evidence type="ECO:0000256" key="5">
    <source>
        <dbReference type="ARBA" id="ARBA00010845"/>
    </source>
</evidence>
<dbReference type="InterPro" id="IPR038889">
    <property type="entry name" value="Shugoshin1/2"/>
</dbReference>
<feature type="domain" description="Shugoshin C-terminal" evidence="23">
    <location>
        <begin position="481"/>
        <end position="502"/>
    </location>
</feature>
<feature type="compositionally biased region" description="Polar residues" evidence="22">
    <location>
        <begin position="429"/>
        <end position="441"/>
    </location>
</feature>
<dbReference type="GO" id="GO:0000776">
    <property type="term" value="C:kinetochore"/>
    <property type="evidence" value="ECO:0007669"/>
    <property type="project" value="UniProtKB-KW"/>
</dbReference>
<dbReference type="GO" id="GO:0005813">
    <property type="term" value="C:centrosome"/>
    <property type="evidence" value="ECO:0007669"/>
    <property type="project" value="UniProtKB-SubCell"/>
</dbReference>
<evidence type="ECO:0000256" key="14">
    <source>
        <dbReference type="ARBA" id="ARBA00023054"/>
    </source>
</evidence>
<dbReference type="InterPro" id="IPR011515">
    <property type="entry name" value="Shugoshin_C"/>
</dbReference>
<feature type="compositionally biased region" description="Polar residues" evidence="22">
    <location>
        <begin position="322"/>
        <end position="332"/>
    </location>
</feature>
<feature type="coiled-coil region" evidence="21">
    <location>
        <begin position="54"/>
        <end position="88"/>
    </location>
</feature>
<keyword evidence="11" id="KW-0159">Chromosome partition</keyword>
<feature type="compositionally biased region" description="Basic residues" evidence="22">
    <location>
        <begin position="298"/>
        <end position="312"/>
    </location>
</feature>
<dbReference type="FunCoup" id="A0A2Y9E1F2">
    <property type="interactions" value="1018"/>
</dbReference>
<evidence type="ECO:0000256" key="12">
    <source>
        <dbReference type="ARBA" id="ARBA00022838"/>
    </source>
</evidence>
<evidence type="ECO:0000256" key="7">
    <source>
        <dbReference type="ARBA" id="ARBA00022490"/>
    </source>
</evidence>
<dbReference type="KEGG" id="tmu:101361638"/>
<keyword evidence="18" id="KW-0137">Centromere</keyword>
<sequence length="532" mass="60674">MAKERCLKKSFQDSLEDIKKRMKEKRNKNLSQIGKRKSFVVAPCQITSNTSTLLKNYQDNNRMLVLALENEKSKVKEAQDIILQLRKECYYLACQLYALKEKFTSRQTEEPAQNQEVCPYGMDSNDDDSSGELSVKNLPQIPLQEADLPGQGESFQVEEQVPAVPHERLRFDFDSGEDKSPDNGLPRTVSVRRGLKRHFNNLCQFDTLGDFESSYLPGESFEWERIRFADPLISINLPENVEKDVCQWNKDQINLSPKLTHPGSLTITKEVILESKSEQTKTKNRNARRTKREENRKASRRRKSKSITRSKGSKSENKKTVPPQNLDESVGSSDAYNFNLEEGVHLTPFRQNTASNDSTRKESNSESDVSVCESSDSGDDSDDFYLPSKNICKNLQNLDIKPDRSPITRCRSKMAPKCMDEKEMESSKPSETPTSAPLKNHQSPHHSLKDITNVSLTPIIRVRKLSLSPKKNKGSPAASLPKRRCTVSVNYKEPTLSSKLRRGDRFTDLCFLHSPVFKQKKDSRHSSKKKKH</sequence>
<dbReference type="PANTHER" id="PTHR21577">
    <property type="entry name" value="SHUGOSHIN"/>
    <property type="match status" value="1"/>
</dbReference>
<dbReference type="Pfam" id="PF07557">
    <property type="entry name" value="Shugoshin_C"/>
    <property type="match status" value="1"/>
</dbReference>
<feature type="compositionally biased region" description="Basic and acidic residues" evidence="22">
    <location>
        <begin position="418"/>
        <end position="428"/>
    </location>
</feature>
<dbReference type="Pfam" id="PF07558">
    <property type="entry name" value="Shugoshin_N"/>
    <property type="match status" value="1"/>
</dbReference>
<dbReference type="RefSeq" id="XP_004385352.1">
    <property type="nucleotide sequence ID" value="XM_004385295.2"/>
</dbReference>
<dbReference type="OrthoDB" id="9901374at2759"/>
<keyword evidence="8" id="KW-0597">Phosphoprotein</keyword>
<keyword evidence="13" id="KW-0832">Ubl conjugation</keyword>
<evidence type="ECO:0000256" key="8">
    <source>
        <dbReference type="ARBA" id="ARBA00022553"/>
    </source>
</evidence>
<evidence type="ECO:0000256" key="4">
    <source>
        <dbReference type="ARBA" id="ARBA00004647"/>
    </source>
</evidence>
<dbReference type="InterPro" id="IPR011516">
    <property type="entry name" value="Shugoshin_N"/>
</dbReference>
<feature type="region of interest" description="Disordered" evidence="22">
    <location>
        <begin position="105"/>
        <end position="134"/>
    </location>
</feature>
<protein>
    <recommendedName>
        <fullName evidence="19">Shugoshin 1</fullName>
    </recommendedName>
    <alternativeName>
        <fullName evidence="20">Shugoshin-like 1</fullName>
    </alternativeName>
</protein>
<keyword evidence="9" id="KW-0132">Cell division</keyword>
<evidence type="ECO:0000256" key="15">
    <source>
        <dbReference type="ARBA" id="ARBA00023212"/>
    </source>
</evidence>
<feature type="region of interest" description="Disordered" evidence="22">
    <location>
        <begin position="270"/>
        <end position="332"/>
    </location>
</feature>
<proteinExistence type="inferred from homology"/>
<keyword evidence="14 21" id="KW-0175">Coiled coil</keyword>
<keyword evidence="16" id="KW-0539">Nucleus</keyword>
<comment type="similarity">
    <text evidence="5">Belongs to the shugoshin family.</text>
</comment>
<dbReference type="FunFam" id="1.20.5.730:FF:000004">
    <property type="entry name" value="SGO1 isoform 1"/>
    <property type="match status" value="1"/>
</dbReference>
<evidence type="ECO:0000256" key="20">
    <source>
        <dbReference type="ARBA" id="ARBA00083289"/>
    </source>
</evidence>
<dbReference type="PANTHER" id="PTHR21577:SF3">
    <property type="entry name" value="SHUGOSHIN 1-RELATED"/>
    <property type="match status" value="1"/>
</dbReference>
<reference evidence="26" key="1">
    <citation type="submission" date="2025-08" db="UniProtKB">
        <authorList>
            <consortium name="RefSeq"/>
        </authorList>
    </citation>
    <scope>IDENTIFICATION</scope>
</reference>
<evidence type="ECO:0000256" key="11">
    <source>
        <dbReference type="ARBA" id="ARBA00022829"/>
    </source>
</evidence>
<dbReference type="AlphaFoldDB" id="A0A2Y9E1F2"/>
<evidence type="ECO:0000256" key="1">
    <source>
        <dbReference type="ARBA" id="ARBA00004300"/>
    </source>
</evidence>
<evidence type="ECO:0000256" key="3">
    <source>
        <dbReference type="ARBA" id="ARBA00004629"/>
    </source>
</evidence>
<evidence type="ECO:0000256" key="13">
    <source>
        <dbReference type="ARBA" id="ARBA00022843"/>
    </source>
</evidence>
<evidence type="ECO:0000256" key="22">
    <source>
        <dbReference type="SAM" id="MobiDB-lite"/>
    </source>
</evidence>
<evidence type="ECO:0000256" key="9">
    <source>
        <dbReference type="ARBA" id="ARBA00022618"/>
    </source>
</evidence>
<dbReference type="Proteomes" id="UP000248480">
    <property type="component" value="Unplaced"/>
</dbReference>
<dbReference type="InParanoid" id="A0A2Y9E1F2"/>
<feature type="compositionally biased region" description="Basic and acidic residues" evidence="22">
    <location>
        <begin position="271"/>
        <end position="281"/>
    </location>
</feature>
<gene>
    <name evidence="26" type="primary">SGO1</name>
</gene>
<dbReference type="GO" id="GO:0045132">
    <property type="term" value="P:meiotic chromosome segregation"/>
    <property type="evidence" value="ECO:0007669"/>
    <property type="project" value="InterPro"/>
</dbReference>
<dbReference type="STRING" id="127582.A0A2Y9E1F2"/>
<dbReference type="GeneID" id="101361638"/>
<name>A0A2Y9E1F2_TRIMA</name>
<keyword evidence="12" id="KW-0995">Kinetochore</keyword>
<dbReference type="GO" id="GO:0016607">
    <property type="term" value="C:nuclear speck"/>
    <property type="evidence" value="ECO:0007669"/>
    <property type="project" value="UniProtKB-SubCell"/>
</dbReference>
<dbReference type="Gene3D" id="1.20.5.730">
    <property type="entry name" value="Single helix bin"/>
    <property type="match status" value="1"/>
</dbReference>
<evidence type="ECO:0000256" key="19">
    <source>
        <dbReference type="ARBA" id="ARBA00074224"/>
    </source>
</evidence>
<evidence type="ECO:0000313" key="26">
    <source>
        <dbReference type="RefSeq" id="XP_004385352.1"/>
    </source>
</evidence>
<dbReference type="GO" id="GO:0000922">
    <property type="term" value="C:spindle pole"/>
    <property type="evidence" value="ECO:0007669"/>
    <property type="project" value="UniProtKB-SubCell"/>
</dbReference>
<evidence type="ECO:0000259" key="24">
    <source>
        <dbReference type="Pfam" id="PF07558"/>
    </source>
</evidence>
<keyword evidence="7" id="KW-0963">Cytoplasm</keyword>
<feature type="region of interest" description="Disordered" evidence="22">
    <location>
        <begin position="347"/>
        <end position="384"/>
    </location>
</feature>
<evidence type="ECO:0000256" key="18">
    <source>
        <dbReference type="ARBA" id="ARBA00023328"/>
    </source>
</evidence>
<keyword evidence="17" id="KW-0131">Cell cycle</keyword>
<dbReference type="GO" id="GO:0051301">
    <property type="term" value="P:cell division"/>
    <property type="evidence" value="ECO:0007669"/>
    <property type="project" value="UniProtKB-KW"/>
</dbReference>
<keyword evidence="10" id="KW-0498">Mitosis</keyword>
<feature type="compositionally biased region" description="Low complexity" evidence="22">
    <location>
        <begin position="366"/>
        <end position="375"/>
    </location>
</feature>
<feature type="domain" description="Shugoshin N-terminal coiled-coil" evidence="24">
    <location>
        <begin position="22"/>
        <end position="66"/>
    </location>
</feature>